<feature type="chain" id="PRO_5028996435" description="Lipoprotein" evidence="1">
    <location>
        <begin position="20"/>
        <end position="184"/>
    </location>
</feature>
<dbReference type="EMBL" id="CP050299">
    <property type="protein sequence ID" value="QND62321.1"/>
    <property type="molecule type" value="Genomic_DNA"/>
</dbReference>
<evidence type="ECO:0000313" key="2">
    <source>
        <dbReference type="EMBL" id="QND62321.1"/>
    </source>
</evidence>
<sequence>MSPSAFLPFWIALVLAGCAQPVATPVVDATLLPATEPLYRPEWIQPGRLEYAPDRSTFAPVLTERFAYPTQPQANDAYRRLVVLTPSASRPYPASIWLFGCKPGALDAQTARVTRYRGPVVHCATDFLDPSGRRVSRETVNFYYYRSAWNMQPVYPPVTAVPWRTGEHSPKDRWWWVPGRSRYE</sequence>
<evidence type="ECO:0000256" key="1">
    <source>
        <dbReference type="SAM" id="SignalP"/>
    </source>
</evidence>
<name>A0A7G6T6D9_9HYPH</name>
<accession>A0A7G6T6D9</accession>
<dbReference type="AlphaFoldDB" id="A0A7G6T6D9"/>
<keyword evidence="1" id="KW-0732">Signal</keyword>
<proteinExistence type="predicted"/>
<evidence type="ECO:0000313" key="3">
    <source>
        <dbReference type="Proteomes" id="UP000515465"/>
    </source>
</evidence>
<reference evidence="3" key="1">
    <citation type="journal article" date="2020" name="Mol. Plant Microbe">
        <title>Rhizobial microsymbionts of the narrowly endemic Oxytropis species growing in Kamchatka are characterized by significant genetic diversity and possess a set of genes that are associated with T3SS and T6SS secretion systems and can affect the development of symbiosis.</title>
        <authorList>
            <person name="Safronova V."/>
            <person name="Guro P."/>
            <person name="Sazanova A."/>
            <person name="Kuznetsova I."/>
            <person name="Belimov A."/>
            <person name="Yakubov V."/>
            <person name="Chirak E."/>
            <person name="Afonin A."/>
            <person name="Gogolev Y."/>
            <person name="Andronov E."/>
            <person name="Tikhonovich I."/>
        </authorList>
    </citation>
    <scope>NUCLEOTIDE SEQUENCE [LARGE SCALE GENOMIC DNA]</scope>
    <source>
        <strain evidence="3">583</strain>
        <plasmid evidence="3">p_1</plasmid>
    </source>
</reference>
<dbReference type="RefSeq" id="WP_183465698.1">
    <property type="nucleotide sequence ID" value="NZ_CP050299.1"/>
</dbReference>
<gene>
    <name evidence="2" type="ORF">HB778_40685</name>
</gene>
<evidence type="ECO:0008006" key="4">
    <source>
        <dbReference type="Google" id="ProtNLM"/>
    </source>
</evidence>
<protein>
    <recommendedName>
        <fullName evidence="4">Lipoprotein</fullName>
    </recommendedName>
</protein>
<dbReference type="Proteomes" id="UP000515465">
    <property type="component" value="Plasmid p_1"/>
</dbReference>
<feature type="signal peptide" evidence="1">
    <location>
        <begin position="1"/>
        <end position="19"/>
    </location>
</feature>
<geneLocation type="plasmid" evidence="2 3">
    <name>p_1</name>
</geneLocation>
<organism evidence="2 3">
    <name type="scientific">Mesorhizobium huakuii</name>
    <dbReference type="NCBI Taxonomy" id="28104"/>
    <lineage>
        <taxon>Bacteria</taxon>
        <taxon>Pseudomonadati</taxon>
        <taxon>Pseudomonadota</taxon>
        <taxon>Alphaproteobacteria</taxon>
        <taxon>Hyphomicrobiales</taxon>
        <taxon>Phyllobacteriaceae</taxon>
        <taxon>Mesorhizobium</taxon>
    </lineage>
</organism>
<keyword evidence="2" id="KW-0614">Plasmid</keyword>